<dbReference type="EMBL" id="MRZV01001276">
    <property type="protein sequence ID" value="PIK39113.1"/>
    <property type="molecule type" value="Genomic_DNA"/>
</dbReference>
<evidence type="ECO:0000256" key="6">
    <source>
        <dbReference type="SAM" id="Phobius"/>
    </source>
</evidence>
<comment type="caution">
    <text evidence="8">The sequence shown here is derived from an EMBL/GenBank/DDBJ whole genome shotgun (WGS) entry which is preliminary data.</text>
</comment>
<keyword evidence="9" id="KW-1185">Reference proteome</keyword>
<reference evidence="8 9" key="1">
    <citation type="journal article" date="2017" name="PLoS Biol.">
        <title>The sea cucumber genome provides insights into morphological evolution and visceral regeneration.</title>
        <authorList>
            <person name="Zhang X."/>
            <person name="Sun L."/>
            <person name="Yuan J."/>
            <person name="Sun Y."/>
            <person name="Gao Y."/>
            <person name="Zhang L."/>
            <person name="Li S."/>
            <person name="Dai H."/>
            <person name="Hamel J.F."/>
            <person name="Liu C."/>
            <person name="Yu Y."/>
            <person name="Liu S."/>
            <person name="Lin W."/>
            <person name="Guo K."/>
            <person name="Jin S."/>
            <person name="Xu P."/>
            <person name="Storey K.B."/>
            <person name="Huan P."/>
            <person name="Zhang T."/>
            <person name="Zhou Y."/>
            <person name="Zhang J."/>
            <person name="Lin C."/>
            <person name="Li X."/>
            <person name="Xing L."/>
            <person name="Huo D."/>
            <person name="Sun M."/>
            <person name="Wang L."/>
            <person name="Mercier A."/>
            <person name="Li F."/>
            <person name="Yang H."/>
            <person name="Xiang J."/>
        </authorList>
    </citation>
    <scope>NUCLEOTIDE SEQUENCE [LARGE SCALE GENOMIC DNA]</scope>
    <source>
        <strain evidence="8">Shaxun</strain>
        <tissue evidence="8">Muscle</tissue>
    </source>
</reference>
<organism evidence="8 9">
    <name type="scientific">Stichopus japonicus</name>
    <name type="common">Sea cucumber</name>
    <dbReference type="NCBI Taxonomy" id="307972"/>
    <lineage>
        <taxon>Eukaryota</taxon>
        <taxon>Metazoa</taxon>
        <taxon>Echinodermata</taxon>
        <taxon>Eleutherozoa</taxon>
        <taxon>Echinozoa</taxon>
        <taxon>Holothuroidea</taxon>
        <taxon>Aspidochirotacea</taxon>
        <taxon>Aspidochirotida</taxon>
        <taxon>Stichopodidae</taxon>
        <taxon>Apostichopus</taxon>
    </lineage>
</organism>
<gene>
    <name evidence="8" type="ORF">BSL78_24059</name>
</gene>
<keyword evidence="4 6" id="KW-0472">Membrane</keyword>
<protein>
    <submittedName>
        <fullName evidence="8">Putative solute carrier family 22 member 3</fullName>
    </submittedName>
</protein>
<comment type="subcellular location">
    <subcellularLocation>
        <location evidence="1">Membrane</location>
        <topology evidence="1">Multi-pass membrane protein</topology>
    </subcellularLocation>
</comment>
<feature type="compositionally biased region" description="Basic and acidic residues" evidence="5">
    <location>
        <begin position="204"/>
        <end position="214"/>
    </location>
</feature>
<dbReference type="GO" id="GO:0016020">
    <property type="term" value="C:membrane"/>
    <property type="evidence" value="ECO:0007669"/>
    <property type="project" value="UniProtKB-SubCell"/>
</dbReference>
<feature type="transmembrane region" description="Helical" evidence="6">
    <location>
        <begin position="407"/>
        <end position="427"/>
    </location>
</feature>
<evidence type="ECO:0000313" key="9">
    <source>
        <dbReference type="Proteomes" id="UP000230750"/>
    </source>
</evidence>
<feature type="transmembrane region" description="Helical" evidence="6">
    <location>
        <begin position="334"/>
        <end position="353"/>
    </location>
</feature>
<dbReference type="InterPro" id="IPR036259">
    <property type="entry name" value="MFS_trans_sf"/>
</dbReference>
<dbReference type="AlphaFoldDB" id="A0A2G8JTQ0"/>
<feature type="transmembrane region" description="Helical" evidence="6">
    <location>
        <begin position="99"/>
        <end position="120"/>
    </location>
</feature>
<evidence type="ECO:0000256" key="4">
    <source>
        <dbReference type="ARBA" id="ARBA00023136"/>
    </source>
</evidence>
<feature type="region of interest" description="Disordered" evidence="5">
    <location>
        <begin position="231"/>
        <end position="251"/>
    </location>
</feature>
<feature type="non-terminal residue" evidence="8">
    <location>
        <position position="1"/>
    </location>
</feature>
<feature type="transmembrane region" description="Helical" evidence="6">
    <location>
        <begin position="64"/>
        <end position="87"/>
    </location>
</feature>
<evidence type="ECO:0000256" key="3">
    <source>
        <dbReference type="ARBA" id="ARBA00022989"/>
    </source>
</evidence>
<dbReference type="Pfam" id="PF00083">
    <property type="entry name" value="Sugar_tr"/>
    <property type="match status" value="1"/>
</dbReference>
<feature type="region of interest" description="Disordered" evidence="5">
    <location>
        <begin position="195"/>
        <end position="214"/>
    </location>
</feature>
<sequence length="491" mass="53877">FDLVCSKKGLTDLAQSSMMLGGAFGSITAGLLAAHIGRRPVIICSLAIFVASGCALIFSPNIAVFIALFTIYGATQPGFWSNCHILLLEYLVPSKRSTISAFPPFFQSFGSVLLAVLAYFVRDWRYLQAVLISPAVVLLLVVWLIPESARWHISRGKFDKSEDVLKRIAVINGKTSQGPYLREYVSDEDIIGILPSDTNAPQRTHSESTEHTKYGAETYDVANVHTNQGFSTAQDNEVPFPSASRTDQSQINDGVSANHIRIYQERESKLVQDDKTNDSCERKIPTISEKVNAVSCDSDSGNLRTSKKSILDVLKPPVLCITLSICTIRLGVRFIASIFFLLSAVTLVVIMLLPEETSDGKSLGTVITAVSLFGRFLVTVTNAPCLLLPMELFPTTVRTLGTGLAQFFGRFGGFLAPLMLYLVFVLLSLQDNIFPGFSLIAMAVSSLTASILAFLLPETLNEPQPETPEDLKKLMRKKRRIIPSKPKDQTK</sequence>
<dbReference type="Gene3D" id="1.20.1250.20">
    <property type="entry name" value="MFS general substrate transporter like domains"/>
    <property type="match status" value="2"/>
</dbReference>
<feature type="domain" description="Major facilitator superfamily (MFS) profile" evidence="7">
    <location>
        <begin position="1"/>
        <end position="461"/>
    </location>
</feature>
<dbReference type="OrthoDB" id="2261376at2759"/>
<evidence type="ECO:0000313" key="8">
    <source>
        <dbReference type="EMBL" id="PIK39113.1"/>
    </source>
</evidence>
<dbReference type="SUPFAM" id="SSF103473">
    <property type="entry name" value="MFS general substrate transporter"/>
    <property type="match status" value="1"/>
</dbReference>
<dbReference type="PANTHER" id="PTHR24064">
    <property type="entry name" value="SOLUTE CARRIER FAMILY 22 MEMBER"/>
    <property type="match status" value="1"/>
</dbReference>
<feature type="transmembrane region" description="Helical" evidence="6">
    <location>
        <begin position="13"/>
        <end position="34"/>
    </location>
</feature>
<dbReference type="Proteomes" id="UP000230750">
    <property type="component" value="Unassembled WGS sequence"/>
</dbReference>
<keyword evidence="3 6" id="KW-1133">Transmembrane helix</keyword>
<evidence type="ECO:0000256" key="5">
    <source>
        <dbReference type="SAM" id="MobiDB-lite"/>
    </source>
</evidence>
<dbReference type="STRING" id="307972.A0A2G8JTQ0"/>
<accession>A0A2G8JTQ0</accession>
<dbReference type="InterPro" id="IPR005828">
    <property type="entry name" value="MFS_sugar_transport-like"/>
</dbReference>
<dbReference type="PROSITE" id="PS50850">
    <property type="entry name" value="MFS"/>
    <property type="match status" value="1"/>
</dbReference>
<dbReference type="InterPro" id="IPR020846">
    <property type="entry name" value="MFS_dom"/>
</dbReference>
<feature type="transmembrane region" description="Helical" evidence="6">
    <location>
        <begin position="433"/>
        <end position="456"/>
    </location>
</feature>
<dbReference type="GO" id="GO:0022857">
    <property type="term" value="F:transmembrane transporter activity"/>
    <property type="evidence" value="ECO:0007669"/>
    <property type="project" value="InterPro"/>
</dbReference>
<feature type="transmembrane region" description="Helical" evidence="6">
    <location>
        <begin position="365"/>
        <end position="387"/>
    </location>
</feature>
<evidence type="ECO:0000259" key="7">
    <source>
        <dbReference type="PROSITE" id="PS50850"/>
    </source>
</evidence>
<feature type="transmembrane region" description="Helical" evidence="6">
    <location>
        <begin position="126"/>
        <end position="145"/>
    </location>
</feature>
<evidence type="ECO:0000256" key="2">
    <source>
        <dbReference type="ARBA" id="ARBA00022692"/>
    </source>
</evidence>
<proteinExistence type="predicted"/>
<keyword evidence="2 6" id="KW-0812">Transmembrane</keyword>
<feature type="transmembrane region" description="Helical" evidence="6">
    <location>
        <begin position="41"/>
        <end position="58"/>
    </location>
</feature>
<name>A0A2G8JTQ0_STIJA</name>
<evidence type="ECO:0000256" key="1">
    <source>
        <dbReference type="ARBA" id="ARBA00004141"/>
    </source>
</evidence>